<comment type="subcellular location">
    <subcellularLocation>
        <location evidence="1">Cell envelope</location>
    </subcellularLocation>
</comment>
<accession>A0A1X6ZYA0</accession>
<dbReference type="InterPro" id="IPR025997">
    <property type="entry name" value="SBP_2_dom"/>
</dbReference>
<dbReference type="CDD" id="cd06306">
    <property type="entry name" value="PBP1_TorT-like"/>
    <property type="match status" value="1"/>
</dbReference>
<keyword evidence="7" id="KW-1185">Reference proteome</keyword>
<comment type="similarity">
    <text evidence="2">Belongs to the bacterial solute-binding protein 2 family.</text>
</comment>
<dbReference type="InterPro" id="IPR028082">
    <property type="entry name" value="Peripla_BP_I"/>
</dbReference>
<dbReference type="Pfam" id="PF13407">
    <property type="entry name" value="Peripla_BP_4"/>
    <property type="match status" value="1"/>
</dbReference>
<sequence length="352" mass="36887">MSKNHTLLTSTTLACAVALSPAAFAQEAEWESFNVYNFDSGEPIEETIAPTEGASEKWSLCAVVPHMKDGYWISVDYGLVAEAKRLGVELTILQAGGYDQLSRQVSQFDDCVASGADAVLIAPISEAGLADKIAATAETDVVQIGFVNPIQSAPVDSKIFVDYATKGLQTGKFLVEHLGEEGGGAVALPGPQGSGWAESYMSGFEEGVADSSVEILERKFGPAGVAESLGLVEDALQTHPDLKAIWGGAPAAEAAVGAVEEAGYDDVTIVASYENQTMVDSLKNGSVSAFATEFPVMQGRIAVSLAVAVLQGEEVPQHLGVIPQMVTTDNVNDIDITTVLAPVGFRPEFSVD</sequence>
<dbReference type="NCBIfam" id="NF008185">
    <property type="entry name" value="PRK10936.1"/>
    <property type="match status" value="1"/>
</dbReference>
<dbReference type="GO" id="GO:0030313">
    <property type="term" value="C:cell envelope"/>
    <property type="evidence" value="ECO:0007669"/>
    <property type="project" value="UniProtKB-SubCell"/>
</dbReference>
<dbReference type="GO" id="GO:0030246">
    <property type="term" value="F:carbohydrate binding"/>
    <property type="evidence" value="ECO:0007669"/>
    <property type="project" value="UniProtKB-ARBA"/>
</dbReference>
<feature type="chain" id="PRO_5010866513" evidence="4">
    <location>
        <begin position="26"/>
        <end position="352"/>
    </location>
</feature>
<feature type="domain" description="Periplasmic binding protein" evidence="5">
    <location>
        <begin position="63"/>
        <end position="314"/>
    </location>
</feature>
<evidence type="ECO:0000256" key="1">
    <source>
        <dbReference type="ARBA" id="ARBA00004196"/>
    </source>
</evidence>
<dbReference type="SUPFAM" id="SSF53822">
    <property type="entry name" value="Periplasmic binding protein-like I"/>
    <property type="match status" value="1"/>
</dbReference>
<dbReference type="AlphaFoldDB" id="A0A1X6ZYA0"/>
<dbReference type="PANTHER" id="PTHR46847:SF1">
    <property type="entry name" value="D-ALLOSE-BINDING PERIPLASMIC PROTEIN-RELATED"/>
    <property type="match status" value="1"/>
</dbReference>
<dbReference type="RefSeq" id="WP_085819221.1">
    <property type="nucleotide sequence ID" value="NZ_FWFU01000006.1"/>
</dbReference>
<dbReference type="Gene3D" id="3.40.50.2300">
    <property type="match status" value="2"/>
</dbReference>
<evidence type="ECO:0000256" key="2">
    <source>
        <dbReference type="ARBA" id="ARBA00007639"/>
    </source>
</evidence>
<evidence type="ECO:0000256" key="3">
    <source>
        <dbReference type="ARBA" id="ARBA00022729"/>
    </source>
</evidence>
<evidence type="ECO:0000259" key="5">
    <source>
        <dbReference type="Pfam" id="PF13407"/>
    </source>
</evidence>
<organism evidence="6 7">
    <name type="scientific">Roseovarius halotolerans</name>
    <dbReference type="NCBI Taxonomy" id="505353"/>
    <lineage>
        <taxon>Bacteria</taxon>
        <taxon>Pseudomonadati</taxon>
        <taxon>Pseudomonadota</taxon>
        <taxon>Alphaproteobacteria</taxon>
        <taxon>Rhodobacterales</taxon>
        <taxon>Roseobacteraceae</taxon>
        <taxon>Roseovarius</taxon>
    </lineage>
</organism>
<feature type="signal peptide" evidence="4">
    <location>
        <begin position="1"/>
        <end position="25"/>
    </location>
</feature>
<dbReference type="EMBL" id="FWFU01000006">
    <property type="protein sequence ID" value="SLN65134.1"/>
    <property type="molecule type" value="Genomic_DNA"/>
</dbReference>
<protein>
    <submittedName>
        <fullName evidence="6">Periplasmic protein TorT</fullName>
    </submittedName>
</protein>
<proteinExistence type="inferred from homology"/>
<dbReference type="PROSITE" id="PS51257">
    <property type="entry name" value="PROKAR_LIPOPROTEIN"/>
    <property type="match status" value="1"/>
</dbReference>
<gene>
    <name evidence="6" type="primary">torT</name>
    <name evidence="6" type="ORF">ROH8110_03666</name>
</gene>
<dbReference type="PANTHER" id="PTHR46847">
    <property type="entry name" value="D-ALLOSE-BINDING PERIPLASMIC PROTEIN-RELATED"/>
    <property type="match status" value="1"/>
</dbReference>
<reference evidence="6 7" key="1">
    <citation type="submission" date="2017-03" db="EMBL/GenBank/DDBJ databases">
        <authorList>
            <person name="Afonso C.L."/>
            <person name="Miller P.J."/>
            <person name="Scott M.A."/>
            <person name="Spackman E."/>
            <person name="Goraichik I."/>
            <person name="Dimitrov K.M."/>
            <person name="Suarez D.L."/>
            <person name="Swayne D.E."/>
        </authorList>
    </citation>
    <scope>NUCLEOTIDE SEQUENCE [LARGE SCALE GENOMIC DNA]</scope>
    <source>
        <strain evidence="6 7">CECT 8110</strain>
    </source>
</reference>
<evidence type="ECO:0000313" key="6">
    <source>
        <dbReference type="EMBL" id="SLN65134.1"/>
    </source>
</evidence>
<name>A0A1X6ZYA0_9RHOB</name>
<dbReference type="Proteomes" id="UP000193207">
    <property type="component" value="Unassembled WGS sequence"/>
</dbReference>
<evidence type="ECO:0000313" key="7">
    <source>
        <dbReference type="Proteomes" id="UP000193207"/>
    </source>
</evidence>
<keyword evidence="3 4" id="KW-0732">Signal</keyword>
<evidence type="ECO:0000256" key="4">
    <source>
        <dbReference type="SAM" id="SignalP"/>
    </source>
</evidence>